<dbReference type="Proteomes" id="UP000502508">
    <property type="component" value="Chromosome"/>
</dbReference>
<reference evidence="1 2" key="2">
    <citation type="submission" date="2020-03" db="EMBL/GenBank/DDBJ databases">
        <authorList>
            <person name="Ichikawa N."/>
            <person name="Kimura A."/>
            <person name="Kitahashi Y."/>
            <person name="Uohara A."/>
        </authorList>
    </citation>
    <scope>NUCLEOTIDE SEQUENCE [LARGE SCALE GENOMIC DNA]</scope>
    <source>
        <strain evidence="1 2">NBRC 107702</strain>
    </source>
</reference>
<sequence>MTSGPQAESWRVPLRGFSFVSAIRWCGHRRELIATASRVGRRVPDVRANDRGELRLFRCDPRVGVWEQVYAGYAHDPVCLPQGGFVVHRGAGLTLLDEDGVVVREVKVGRFGWGPPSLSVNLGGDVVGWVRWRGDSRRLCVEPVEPGGSTQFRTSVYRYAWLDRHTVIYIHGGGPRLLDISSGDTGRFGMGLRGHVRAGVSGATALLQELAELPADRLWEFYGDVQVAGDDVWFCATLTEQRGPRRVDGLFRADPAGTQLTLVAAMPPDDRIEGFHTMPDRSVAILVATYEGTTIVNRRQMAVGPLAQFLTSGWSPLLDSRDPEFGFHRLPTPAQDA</sequence>
<name>A0A6F8XKX6_9ACTN</name>
<proteinExistence type="predicted"/>
<keyword evidence="2" id="KW-1185">Reference proteome</keyword>
<dbReference type="EMBL" id="AP022870">
    <property type="protein sequence ID" value="BCB74467.1"/>
    <property type="molecule type" value="Genomic_DNA"/>
</dbReference>
<dbReference type="KEGG" id="pfla:Pflav_008770"/>
<protein>
    <submittedName>
        <fullName evidence="1">Uncharacterized protein</fullName>
    </submittedName>
</protein>
<evidence type="ECO:0000313" key="2">
    <source>
        <dbReference type="Proteomes" id="UP000502508"/>
    </source>
</evidence>
<reference evidence="1 2" key="1">
    <citation type="submission" date="2020-03" db="EMBL/GenBank/DDBJ databases">
        <title>Whole genome shotgun sequence of Phytohabitans flavus NBRC 107702.</title>
        <authorList>
            <person name="Komaki H."/>
            <person name="Tamura T."/>
        </authorList>
    </citation>
    <scope>NUCLEOTIDE SEQUENCE [LARGE SCALE GENOMIC DNA]</scope>
    <source>
        <strain evidence="1 2">NBRC 107702</strain>
    </source>
</reference>
<organism evidence="1 2">
    <name type="scientific">Phytohabitans flavus</name>
    <dbReference type="NCBI Taxonomy" id="1076124"/>
    <lineage>
        <taxon>Bacteria</taxon>
        <taxon>Bacillati</taxon>
        <taxon>Actinomycetota</taxon>
        <taxon>Actinomycetes</taxon>
        <taxon>Micromonosporales</taxon>
        <taxon>Micromonosporaceae</taxon>
    </lineage>
</organism>
<dbReference type="AlphaFoldDB" id="A0A6F8XKX6"/>
<accession>A0A6F8XKX6</accession>
<gene>
    <name evidence="1" type="ORF">Pflav_008770</name>
</gene>
<evidence type="ECO:0000313" key="1">
    <source>
        <dbReference type="EMBL" id="BCB74467.1"/>
    </source>
</evidence>